<gene>
    <name evidence="9" type="primary">pyrF</name>
    <name evidence="9" type="ORF">IPP15_02625</name>
</gene>
<organism evidence="9 10">
    <name type="scientific">Candidatus Opimibacter skivensis</name>
    <dbReference type="NCBI Taxonomy" id="2982028"/>
    <lineage>
        <taxon>Bacteria</taxon>
        <taxon>Pseudomonadati</taxon>
        <taxon>Bacteroidota</taxon>
        <taxon>Saprospiria</taxon>
        <taxon>Saprospirales</taxon>
        <taxon>Saprospiraceae</taxon>
        <taxon>Candidatus Opimibacter</taxon>
    </lineage>
</organism>
<keyword evidence="3" id="KW-0210">Decarboxylase</keyword>
<dbReference type="CDD" id="cd04725">
    <property type="entry name" value="OMP_decarboxylase_like"/>
    <property type="match status" value="1"/>
</dbReference>
<dbReference type="GO" id="GO:0004590">
    <property type="term" value="F:orotidine-5'-phosphate decarboxylase activity"/>
    <property type="evidence" value="ECO:0007669"/>
    <property type="project" value="UniProtKB-UniRule"/>
</dbReference>
<dbReference type="GO" id="GO:0006207">
    <property type="term" value="P:'de novo' pyrimidine nucleobase biosynthetic process"/>
    <property type="evidence" value="ECO:0007669"/>
    <property type="project" value="InterPro"/>
</dbReference>
<name>A0A9D7XRH4_9BACT</name>
<dbReference type="NCBIfam" id="TIGR02127">
    <property type="entry name" value="pyrF_sub2"/>
    <property type="match status" value="1"/>
</dbReference>
<evidence type="ECO:0000256" key="7">
    <source>
        <dbReference type="NCBIfam" id="TIGR02127"/>
    </source>
</evidence>
<evidence type="ECO:0000256" key="1">
    <source>
        <dbReference type="ARBA" id="ARBA00004861"/>
    </source>
</evidence>
<sequence length="265" mass="29457">MLKTREYLSQFIHERKTVLTIGLDTDSAKIPSILKGDVLAFNKEIIDATHDLCVSYKLNFAFYESLGALGWDILEKTIELIPSTHLIIADAKRGDIGNTSEMYARAVYDLLGCDAITVSPYMGSDSVKPFFRDGKWVIILALTSNEGSADFQQQELKSGKKLHQQVMETSSRWGSADNTMYVLGATHPSEIKSIREKYPEHFFLVPGVGAQGGDLDAICEAGMNHQGGLLINASRSILYAGHGRDFAELGRREAQRLNKVMKNYF</sequence>
<comment type="caution">
    <text evidence="9">The sequence shown here is derived from an EMBL/GenBank/DDBJ whole genome shotgun (WGS) entry which is preliminary data.</text>
</comment>
<dbReference type="SUPFAM" id="SSF51366">
    <property type="entry name" value="Ribulose-phoshate binding barrel"/>
    <property type="match status" value="1"/>
</dbReference>
<keyword evidence="5 9" id="KW-0456">Lyase</keyword>
<dbReference type="EMBL" id="JADKGY010000001">
    <property type="protein sequence ID" value="MBK9981313.1"/>
    <property type="molecule type" value="Genomic_DNA"/>
</dbReference>
<keyword evidence="4" id="KW-0665">Pyrimidine biosynthesis</keyword>
<dbReference type="Pfam" id="PF00215">
    <property type="entry name" value="OMPdecase"/>
    <property type="match status" value="1"/>
</dbReference>
<dbReference type="Gene3D" id="3.20.20.70">
    <property type="entry name" value="Aldolase class I"/>
    <property type="match status" value="1"/>
</dbReference>
<evidence type="ECO:0000256" key="4">
    <source>
        <dbReference type="ARBA" id="ARBA00022975"/>
    </source>
</evidence>
<protein>
    <recommendedName>
        <fullName evidence="7">Orotidine-5'-phosphate decarboxylase</fullName>
        <ecNumber evidence="7">4.1.1.23</ecNumber>
    </recommendedName>
</protein>
<dbReference type="InterPro" id="IPR011995">
    <property type="entry name" value="OMPdecase_type-2"/>
</dbReference>
<dbReference type="EC" id="4.1.1.23" evidence="7"/>
<reference evidence="9 10" key="1">
    <citation type="submission" date="2020-10" db="EMBL/GenBank/DDBJ databases">
        <title>Connecting structure to function with the recovery of over 1000 high-quality activated sludge metagenome-assembled genomes encoding full-length rRNA genes using long-read sequencing.</title>
        <authorList>
            <person name="Singleton C.M."/>
            <person name="Petriglieri F."/>
            <person name="Kristensen J.M."/>
            <person name="Kirkegaard R.H."/>
            <person name="Michaelsen T.Y."/>
            <person name="Andersen M.H."/>
            <person name="Karst S.M."/>
            <person name="Dueholm M.S."/>
            <person name="Nielsen P.H."/>
            <person name="Albertsen M."/>
        </authorList>
    </citation>
    <scope>NUCLEOTIDE SEQUENCE [LARGE SCALE GENOMIC DNA]</scope>
    <source>
        <strain evidence="9">Ribe_18-Q3-R11-54_MAXAC.273</strain>
    </source>
</reference>
<dbReference type="SMART" id="SM00934">
    <property type="entry name" value="OMPdecase"/>
    <property type="match status" value="1"/>
</dbReference>
<proteinExistence type="inferred from homology"/>
<dbReference type="PANTHER" id="PTHR43375:SF1">
    <property type="entry name" value="OROTIDINE 5'-PHOSPHATE DECARBOXYLASE"/>
    <property type="match status" value="1"/>
</dbReference>
<dbReference type="GO" id="GO:0009220">
    <property type="term" value="P:pyrimidine ribonucleotide biosynthetic process"/>
    <property type="evidence" value="ECO:0007669"/>
    <property type="project" value="UniProtKB-UniRule"/>
</dbReference>
<evidence type="ECO:0000256" key="3">
    <source>
        <dbReference type="ARBA" id="ARBA00022793"/>
    </source>
</evidence>
<evidence type="ECO:0000256" key="6">
    <source>
        <dbReference type="ARBA" id="ARBA00049157"/>
    </source>
</evidence>
<dbReference type="Proteomes" id="UP000808337">
    <property type="component" value="Unassembled WGS sequence"/>
</dbReference>
<dbReference type="InterPro" id="IPR001754">
    <property type="entry name" value="OMPdeCOase_dom"/>
</dbReference>
<evidence type="ECO:0000259" key="8">
    <source>
        <dbReference type="SMART" id="SM00934"/>
    </source>
</evidence>
<evidence type="ECO:0000256" key="2">
    <source>
        <dbReference type="ARBA" id="ARBA00008847"/>
    </source>
</evidence>
<comment type="similarity">
    <text evidence="2">Belongs to the OMP decarboxylase family. Type 2 subfamily.</text>
</comment>
<dbReference type="PANTHER" id="PTHR43375">
    <property type="entry name" value="OROTIDINE 5'-PHOSPHATE DECARBOXYLASE"/>
    <property type="match status" value="1"/>
</dbReference>
<comment type="catalytic activity">
    <reaction evidence="6">
        <text>orotidine 5'-phosphate + H(+) = UMP + CO2</text>
        <dbReference type="Rhea" id="RHEA:11596"/>
        <dbReference type="ChEBI" id="CHEBI:15378"/>
        <dbReference type="ChEBI" id="CHEBI:16526"/>
        <dbReference type="ChEBI" id="CHEBI:57538"/>
        <dbReference type="ChEBI" id="CHEBI:57865"/>
        <dbReference type="EC" id="4.1.1.23"/>
    </reaction>
</comment>
<evidence type="ECO:0000313" key="10">
    <source>
        <dbReference type="Proteomes" id="UP000808337"/>
    </source>
</evidence>
<evidence type="ECO:0000256" key="5">
    <source>
        <dbReference type="ARBA" id="ARBA00023239"/>
    </source>
</evidence>
<feature type="domain" description="Orotidine 5'-phosphate decarboxylase" evidence="8">
    <location>
        <begin position="18"/>
        <end position="250"/>
    </location>
</feature>
<dbReference type="InterPro" id="IPR011060">
    <property type="entry name" value="RibuloseP-bd_barrel"/>
</dbReference>
<comment type="pathway">
    <text evidence="1">Pyrimidine metabolism; UMP biosynthesis via de novo pathway; UMP from orotate: step 2/2.</text>
</comment>
<accession>A0A9D7XRH4</accession>
<dbReference type="AlphaFoldDB" id="A0A9D7XRH4"/>
<dbReference type="InterPro" id="IPR013785">
    <property type="entry name" value="Aldolase_TIM"/>
</dbReference>
<evidence type="ECO:0000313" key="9">
    <source>
        <dbReference type="EMBL" id="MBK9981313.1"/>
    </source>
</evidence>